<keyword evidence="1" id="KW-0175">Coiled coil</keyword>
<evidence type="ECO:0000256" key="2">
    <source>
        <dbReference type="SAM" id="MobiDB-lite"/>
    </source>
</evidence>
<feature type="compositionally biased region" description="Polar residues" evidence="2">
    <location>
        <begin position="50"/>
        <end position="59"/>
    </location>
</feature>
<dbReference type="STRING" id="576137.A0A1L7WNF4"/>
<reference evidence="3 4" key="1">
    <citation type="submission" date="2016-03" db="EMBL/GenBank/DDBJ databases">
        <authorList>
            <person name="Ploux O."/>
        </authorList>
    </citation>
    <scope>NUCLEOTIDE SEQUENCE [LARGE SCALE GENOMIC DNA]</scope>
    <source>
        <strain evidence="3 4">UAMH 11012</strain>
    </source>
</reference>
<feature type="region of interest" description="Disordered" evidence="2">
    <location>
        <begin position="29"/>
        <end position="59"/>
    </location>
</feature>
<gene>
    <name evidence="3" type="ORF">PAC_04175</name>
</gene>
<feature type="compositionally biased region" description="Polar residues" evidence="2">
    <location>
        <begin position="32"/>
        <end position="41"/>
    </location>
</feature>
<dbReference type="EMBL" id="FJOG01000005">
    <property type="protein sequence ID" value="CZR54292.1"/>
    <property type="molecule type" value="Genomic_DNA"/>
</dbReference>
<dbReference type="AlphaFoldDB" id="A0A1L7WNF4"/>
<evidence type="ECO:0000313" key="3">
    <source>
        <dbReference type="EMBL" id="CZR54292.1"/>
    </source>
</evidence>
<protein>
    <recommendedName>
        <fullName evidence="5">N-acetyltransferase domain-containing protein</fullName>
    </recommendedName>
</protein>
<evidence type="ECO:0008006" key="5">
    <source>
        <dbReference type="Google" id="ProtNLM"/>
    </source>
</evidence>
<sequence>MAGTMASPKSQNISENAFFAGYKLAKAARNPSLPSKHSPTAKSFVAPSRSKLSPTAKPFTSTASNYSIASSLSATAPEFVMPQQLPTPPPQDAVPKSKPAQVQRKIVVAGKTGPWPQFAVPNADDNLITADGLDQVALEFDDCVSETGLEDQPAQIVRRTQGEDATNELIDWDGKHWAPVPADWENDRANFTGAFVPNYIREWVQTTPAGKDVLVDTSKEAFIHGKAPVDNDAMIAPLSHPNLAPHPSPLDGDVPTKPATSDIAVMNAQRQAKSIKAAKKNLEANKKAFYQEIENMPPTSAPFAPKVNTYLRPAEEKDAAGIAAVYNANVATSYHLEDHLPVTVEGVQWLIKDAKDKFPFIVAINGSCPKVHGMHNPERVIGFARVEAFEYGMTGAIGRNRSRGAGSCHLHVAPEFRRKLVGYNLMDRLLHMITRSHAYMEGAVWANPGQNKYDESEGCGLWHQLFFKIAMFKGTDPVGQGVKDFLYQKFFFKETARLPSASRSQADPGPARFMDLVFLQREASSAGEFGPYQ</sequence>
<dbReference type="Proteomes" id="UP000184330">
    <property type="component" value="Unassembled WGS sequence"/>
</dbReference>
<accession>A0A1L7WNF4</accession>
<name>A0A1L7WNF4_9HELO</name>
<feature type="coiled-coil region" evidence="1">
    <location>
        <begin position="265"/>
        <end position="292"/>
    </location>
</feature>
<dbReference type="Gene3D" id="3.40.630.30">
    <property type="match status" value="1"/>
</dbReference>
<proteinExistence type="predicted"/>
<organism evidence="3 4">
    <name type="scientific">Phialocephala subalpina</name>
    <dbReference type="NCBI Taxonomy" id="576137"/>
    <lineage>
        <taxon>Eukaryota</taxon>
        <taxon>Fungi</taxon>
        <taxon>Dikarya</taxon>
        <taxon>Ascomycota</taxon>
        <taxon>Pezizomycotina</taxon>
        <taxon>Leotiomycetes</taxon>
        <taxon>Helotiales</taxon>
        <taxon>Mollisiaceae</taxon>
        <taxon>Phialocephala</taxon>
        <taxon>Phialocephala fortinii species complex</taxon>
    </lineage>
</organism>
<keyword evidence="4" id="KW-1185">Reference proteome</keyword>
<evidence type="ECO:0000313" key="4">
    <source>
        <dbReference type="Proteomes" id="UP000184330"/>
    </source>
</evidence>
<dbReference type="SUPFAM" id="SSF55729">
    <property type="entry name" value="Acyl-CoA N-acyltransferases (Nat)"/>
    <property type="match status" value="1"/>
</dbReference>
<dbReference type="OrthoDB" id="2129362at2759"/>
<dbReference type="InterPro" id="IPR016181">
    <property type="entry name" value="Acyl_CoA_acyltransferase"/>
</dbReference>
<evidence type="ECO:0000256" key="1">
    <source>
        <dbReference type="SAM" id="Coils"/>
    </source>
</evidence>